<dbReference type="KEGG" id="kim:G3T16_18365"/>
<evidence type="ECO:0000259" key="1">
    <source>
        <dbReference type="Pfam" id="PF20695"/>
    </source>
</evidence>
<dbReference type="Pfam" id="PF20695">
    <property type="entry name" value="UbiD_N"/>
    <property type="match status" value="1"/>
</dbReference>
<sequence length="106" mass="11809">MKRFVEKILADNQMSIVDRRVAPEFELAAVTRAVQDAGDNAVLFAEVANTDFSVVSNLYGSHARLCELIGAPWTVSASVGARFWMARGWRTSIAKKQCRTTWCGER</sequence>
<dbReference type="GO" id="GO:0016831">
    <property type="term" value="F:carboxy-lyase activity"/>
    <property type="evidence" value="ECO:0007669"/>
    <property type="project" value="InterPro"/>
</dbReference>
<reference evidence="2 3" key="1">
    <citation type="submission" date="2020-02" db="EMBL/GenBank/DDBJ databases">
        <title>Genome sequencing for Kineobactrum sp. M2.</title>
        <authorList>
            <person name="Park S.-J."/>
        </authorList>
    </citation>
    <scope>NUCLEOTIDE SEQUENCE [LARGE SCALE GENOMIC DNA]</scope>
    <source>
        <strain evidence="2 3">M2</strain>
    </source>
</reference>
<dbReference type="SUPFAM" id="SSF50475">
    <property type="entry name" value="FMN-binding split barrel"/>
    <property type="match status" value="1"/>
</dbReference>
<dbReference type="InterPro" id="IPR049383">
    <property type="entry name" value="UbiD-like_N"/>
</dbReference>
<keyword evidence="3" id="KW-1185">Reference proteome</keyword>
<dbReference type="GO" id="GO:0005737">
    <property type="term" value="C:cytoplasm"/>
    <property type="evidence" value="ECO:0007669"/>
    <property type="project" value="TreeGrafter"/>
</dbReference>
<accession>A0A6C0UAW4</accession>
<evidence type="ECO:0000313" key="2">
    <source>
        <dbReference type="EMBL" id="QIB67064.1"/>
    </source>
</evidence>
<organism evidence="2 3">
    <name type="scientific">Kineobactrum salinum</name>
    <dbReference type="NCBI Taxonomy" id="2708301"/>
    <lineage>
        <taxon>Bacteria</taxon>
        <taxon>Pseudomonadati</taxon>
        <taxon>Pseudomonadota</taxon>
        <taxon>Gammaproteobacteria</taxon>
        <taxon>Cellvibrionales</taxon>
        <taxon>Halieaceae</taxon>
        <taxon>Kineobactrum</taxon>
    </lineage>
</organism>
<dbReference type="Proteomes" id="UP000477680">
    <property type="component" value="Chromosome"/>
</dbReference>
<protein>
    <recommendedName>
        <fullName evidence="1">3-octaprenyl-4-hydroxybenzoate carboxy-lyase-like N-terminal domain-containing protein</fullName>
    </recommendedName>
</protein>
<dbReference type="RefSeq" id="WP_163496492.1">
    <property type="nucleotide sequence ID" value="NZ_CP048711.1"/>
</dbReference>
<dbReference type="AlphaFoldDB" id="A0A6C0UAW4"/>
<gene>
    <name evidence="2" type="ORF">G3T16_18365</name>
</gene>
<dbReference type="PANTHER" id="PTHR30108">
    <property type="entry name" value="3-OCTAPRENYL-4-HYDROXYBENZOATE CARBOXY-LYASE-RELATED"/>
    <property type="match status" value="1"/>
</dbReference>
<dbReference type="EMBL" id="CP048711">
    <property type="protein sequence ID" value="QIB67064.1"/>
    <property type="molecule type" value="Genomic_DNA"/>
</dbReference>
<proteinExistence type="predicted"/>
<feature type="domain" description="3-octaprenyl-4-hydroxybenzoate carboxy-lyase-like N-terminal" evidence="1">
    <location>
        <begin position="8"/>
        <end position="72"/>
    </location>
</feature>
<dbReference type="PANTHER" id="PTHR30108:SF17">
    <property type="entry name" value="FERULIC ACID DECARBOXYLASE 1"/>
    <property type="match status" value="1"/>
</dbReference>
<evidence type="ECO:0000313" key="3">
    <source>
        <dbReference type="Proteomes" id="UP000477680"/>
    </source>
</evidence>
<name>A0A6C0UAW4_9GAMM</name>
<dbReference type="InterPro" id="IPR002830">
    <property type="entry name" value="UbiD"/>
</dbReference>